<feature type="chain" id="PRO_5046950845" evidence="4">
    <location>
        <begin position="22"/>
        <end position="200"/>
    </location>
</feature>
<dbReference type="InterPro" id="IPR008972">
    <property type="entry name" value="Cupredoxin"/>
</dbReference>
<accession>A0ABW2EIA1</accession>
<organism evidence="6 7">
    <name type="scientific">Halobacillus seohaensis</name>
    <dbReference type="NCBI Taxonomy" id="447421"/>
    <lineage>
        <taxon>Bacteria</taxon>
        <taxon>Bacillati</taxon>
        <taxon>Bacillota</taxon>
        <taxon>Bacilli</taxon>
        <taxon>Bacillales</taxon>
        <taxon>Bacillaceae</taxon>
        <taxon>Halobacillus</taxon>
    </lineage>
</organism>
<dbReference type="RefSeq" id="WP_204711963.1">
    <property type="nucleotide sequence ID" value="NZ_JBHSZV010000001.1"/>
</dbReference>
<keyword evidence="4" id="KW-0732">Signal</keyword>
<keyword evidence="1" id="KW-0479">Metal-binding</keyword>
<keyword evidence="7" id="KW-1185">Reference proteome</keyword>
<feature type="signal peptide" evidence="4">
    <location>
        <begin position="1"/>
        <end position="21"/>
    </location>
</feature>
<evidence type="ECO:0000256" key="1">
    <source>
        <dbReference type="ARBA" id="ARBA00022723"/>
    </source>
</evidence>
<dbReference type="PANTHER" id="PTHR38439">
    <property type="entry name" value="AURACYANIN-B"/>
    <property type="match status" value="1"/>
</dbReference>
<proteinExistence type="predicted"/>
<reference evidence="7" key="1">
    <citation type="journal article" date="2019" name="Int. J. Syst. Evol. Microbiol.">
        <title>The Global Catalogue of Microorganisms (GCM) 10K type strain sequencing project: providing services to taxonomists for standard genome sequencing and annotation.</title>
        <authorList>
            <consortium name="The Broad Institute Genomics Platform"/>
            <consortium name="The Broad Institute Genome Sequencing Center for Infectious Disease"/>
            <person name="Wu L."/>
            <person name="Ma J."/>
        </authorList>
    </citation>
    <scope>NUCLEOTIDE SEQUENCE [LARGE SCALE GENOMIC DNA]</scope>
    <source>
        <strain evidence="7">CGMCC 4.1621</strain>
    </source>
</reference>
<evidence type="ECO:0000256" key="3">
    <source>
        <dbReference type="SAM" id="MobiDB-lite"/>
    </source>
</evidence>
<gene>
    <name evidence="6" type="ORF">ACFQIC_00025</name>
</gene>
<feature type="compositionally biased region" description="Acidic residues" evidence="3">
    <location>
        <begin position="35"/>
        <end position="46"/>
    </location>
</feature>
<dbReference type="InterPro" id="IPR033138">
    <property type="entry name" value="Cu_oxidase_CS"/>
</dbReference>
<evidence type="ECO:0000256" key="2">
    <source>
        <dbReference type="ARBA" id="ARBA00023008"/>
    </source>
</evidence>
<dbReference type="Proteomes" id="UP001596410">
    <property type="component" value="Unassembled WGS sequence"/>
</dbReference>
<dbReference type="Gene3D" id="2.60.40.420">
    <property type="entry name" value="Cupredoxins - blue copper proteins"/>
    <property type="match status" value="1"/>
</dbReference>
<evidence type="ECO:0000256" key="4">
    <source>
        <dbReference type="SAM" id="SignalP"/>
    </source>
</evidence>
<evidence type="ECO:0000313" key="6">
    <source>
        <dbReference type="EMBL" id="MFC7060257.1"/>
    </source>
</evidence>
<dbReference type="SUPFAM" id="SSF49503">
    <property type="entry name" value="Cupredoxins"/>
    <property type="match status" value="1"/>
</dbReference>
<keyword evidence="2" id="KW-0186">Copper</keyword>
<dbReference type="PANTHER" id="PTHR38439:SF3">
    <property type="entry name" value="COPPER-RESISTANT CUPROPROTEIN COPI"/>
    <property type="match status" value="1"/>
</dbReference>
<dbReference type="InterPro" id="IPR000923">
    <property type="entry name" value="BlueCu_1"/>
</dbReference>
<dbReference type="EMBL" id="JBHSZV010000001">
    <property type="protein sequence ID" value="MFC7060257.1"/>
    <property type="molecule type" value="Genomic_DNA"/>
</dbReference>
<dbReference type="Pfam" id="PF00127">
    <property type="entry name" value="Copper-bind"/>
    <property type="match status" value="1"/>
</dbReference>
<comment type="caution">
    <text evidence="6">The sequence shown here is derived from an EMBL/GenBank/DDBJ whole genome shotgun (WGS) entry which is preliminary data.</text>
</comment>
<dbReference type="InterPro" id="IPR050845">
    <property type="entry name" value="Cu-binding_ET"/>
</dbReference>
<name>A0ABW2EIA1_9BACI</name>
<protein>
    <submittedName>
        <fullName evidence="6">Plastocyanin/azurin family copper-binding protein</fullName>
    </submittedName>
</protein>
<feature type="domain" description="Blue (type 1) copper" evidence="5">
    <location>
        <begin position="71"/>
        <end position="200"/>
    </location>
</feature>
<feature type="compositionally biased region" description="Basic and acidic residues" evidence="3">
    <location>
        <begin position="47"/>
        <end position="70"/>
    </location>
</feature>
<evidence type="ECO:0000313" key="7">
    <source>
        <dbReference type="Proteomes" id="UP001596410"/>
    </source>
</evidence>
<evidence type="ECO:0000259" key="5">
    <source>
        <dbReference type="Pfam" id="PF00127"/>
    </source>
</evidence>
<dbReference type="PROSITE" id="PS00079">
    <property type="entry name" value="MULTICOPPER_OXIDASE1"/>
    <property type="match status" value="1"/>
</dbReference>
<feature type="region of interest" description="Disordered" evidence="3">
    <location>
        <begin position="25"/>
        <end position="70"/>
    </location>
</feature>
<sequence length="200" mass="22159">MIARKLIFLAGALLIAGGLLAGCSTSDEAAKDQSSEEEIETEETGEQESKADEKSEPEKKDSSEKDDHVIDVSAFEMGYDPKEITLTKGEEYELVLNNDGEMFHDLTQKKLDIKITYMSEMADHPESLSFLDKMLGVKKSYASGDHDGGHEGETKNIHMNAKSGQTVRVKFIPQEKGEFEFFCSIPGHKETGMVGKFIVE</sequence>
<dbReference type="PROSITE" id="PS51257">
    <property type="entry name" value="PROKAR_LIPOPROTEIN"/>
    <property type="match status" value="1"/>
</dbReference>